<evidence type="ECO:0000313" key="2">
    <source>
        <dbReference type="Proteomes" id="UP001589647"/>
    </source>
</evidence>
<dbReference type="RefSeq" id="WP_189648273.1">
    <property type="nucleotide sequence ID" value="NZ_BMRC01000006.1"/>
</dbReference>
<accession>A0ABV5IY06</accession>
<dbReference type="EMBL" id="JBHMEI010000104">
    <property type="protein sequence ID" value="MFB9209453.1"/>
    <property type="molecule type" value="Genomic_DNA"/>
</dbReference>
<sequence length="201" mass="22482">MRLKTICMLLLVYAVTAAPLFLPGELRVIVQPATDEAAEVYYEPVSPVLLRSYADIESFNQAQLLAEQRAEANPYDLAPPYIAHGGRYRLVAPYVTARGRALAAPVLSGTYWSEGQQVRYDIVPEVRRVTNSQAALKQLFEDRLGLREEPSALGAGIDAETNRIVLETNDLDQALRRRLAERYGGLVAVKWDPFLKPWVLL</sequence>
<organism evidence="1 2">
    <name type="scientific">Nonomuraea spiralis</name>
    <dbReference type="NCBI Taxonomy" id="46182"/>
    <lineage>
        <taxon>Bacteria</taxon>
        <taxon>Bacillati</taxon>
        <taxon>Actinomycetota</taxon>
        <taxon>Actinomycetes</taxon>
        <taxon>Streptosporangiales</taxon>
        <taxon>Streptosporangiaceae</taxon>
        <taxon>Nonomuraea</taxon>
    </lineage>
</organism>
<gene>
    <name evidence="1" type="ORF">ACFFV7_50290</name>
</gene>
<name>A0ABV5IY06_9ACTN</name>
<proteinExistence type="predicted"/>
<keyword evidence="2" id="KW-1185">Reference proteome</keyword>
<evidence type="ECO:0000313" key="1">
    <source>
        <dbReference type="EMBL" id="MFB9209453.1"/>
    </source>
</evidence>
<reference evidence="1 2" key="1">
    <citation type="submission" date="2024-09" db="EMBL/GenBank/DDBJ databases">
        <authorList>
            <person name="Sun Q."/>
            <person name="Mori K."/>
        </authorList>
    </citation>
    <scope>NUCLEOTIDE SEQUENCE [LARGE SCALE GENOMIC DNA]</scope>
    <source>
        <strain evidence="1 2">CCM 3426</strain>
    </source>
</reference>
<dbReference type="Proteomes" id="UP001589647">
    <property type="component" value="Unassembled WGS sequence"/>
</dbReference>
<comment type="caution">
    <text evidence="1">The sequence shown here is derived from an EMBL/GenBank/DDBJ whole genome shotgun (WGS) entry which is preliminary data.</text>
</comment>
<protein>
    <submittedName>
        <fullName evidence="1">Uncharacterized protein</fullName>
    </submittedName>
</protein>